<name>A0A1D6LKD7_MAIZE</name>
<dbReference type="PANTHER" id="PTHR23074">
    <property type="entry name" value="AAA DOMAIN-CONTAINING"/>
    <property type="match status" value="1"/>
</dbReference>
<organism evidence="3">
    <name type="scientific">Zea mays</name>
    <name type="common">Maize</name>
    <dbReference type="NCBI Taxonomy" id="4577"/>
    <lineage>
        <taxon>Eukaryota</taxon>
        <taxon>Viridiplantae</taxon>
        <taxon>Streptophyta</taxon>
        <taxon>Embryophyta</taxon>
        <taxon>Tracheophyta</taxon>
        <taxon>Spermatophyta</taxon>
        <taxon>Magnoliopsida</taxon>
        <taxon>Liliopsida</taxon>
        <taxon>Poales</taxon>
        <taxon>Poaceae</taxon>
        <taxon>PACMAD clade</taxon>
        <taxon>Panicoideae</taxon>
        <taxon>Andropogonodae</taxon>
        <taxon>Andropogoneae</taxon>
        <taxon>Tripsacinae</taxon>
        <taxon>Zea</taxon>
    </lineage>
</organism>
<keyword evidence="3" id="KW-0378">Hydrolase</keyword>
<dbReference type="InterPro" id="IPR027417">
    <property type="entry name" value="P-loop_NTPase"/>
</dbReference>
<proteinExistence type="predicted"/>
<reference evidence="3" key="1">
    <citation type="submission" date="2015-12" db="EMBL/GenBank/DDBJ databases">
        <title>Update maize B73 reference genome by single molecule sequencing technologies.</title>
        <authorList>
            <consortium name="Maize Genome Sequencing Project"/>
            <person name="Ware D."/>
        </authorList>
    </citation>
    <scope>NUCLEOTIDE SEQUENCE</scope>
    <source>
        <tissue evidence="3">Seedling</tissue>
    </source>
</reference>
<evidence type="ECO:0000256" key="2">
    <source>
        <dbReference type="ARBA" id="ARBA00022840"/>
    </source>
</evidence>
<dbReference type="GO" id="GO:0000226">
    <property type="term" value="P:microtubule cytoskeleton organization"/>
    <property type="evidence" value="ECO:0007669"/>
    <property type="project" value="UniProtKB-ARBA"/>
</dbReference>
<dbReference type="Gene3D" id="3.40.50.300">
    <property type="entry name" value="P-loop containing nucleotide triphosphate hydrolases"/>
    <property type="match status" value="1"/>
</dbReference>
<evidence type="ECO:0000256" key="1">
    <source>
        <dbReference type="ARBA" id="ARBA00022741"/>
    </source>
</evidence>
<evidence type="ECO:0000313" key="3">
    <source>
        <dbReference type="EMBL" id="AQK80173.1"/>
    </source>
</evidence>
<keyword evidence="1" id="KW-0547">Nucleotide-binding</keyword>
<dbReference type="EMBL" id="CM000782">
    <property type="protein sequence ID" value="AQK80173.1"/>
    <property type="molecule type" value="Genomic_DNA"/>
</dbReference>
<keyword evidence="3" id="KW-0347">Helicase</keyword>
<dbReference type="SUPFAM" id="SSF52540">
    <property type="entry name" value="P-loop containing nucleoside triphosphate hydrolases"/>
    <property type="match status" value="1"/>
</dbReference>
<dbReference type="GO" id="GO:0005524">
    <property type="term" value="F:ATP binding"/>
    <property type="evidence" value="ECO:0007669"/>
    <property type="project" value="UniProtKB-KW"/>
</dbReference>
<dbReference type="InterPro" id="IPR050304">
    <property type="entry name" value="MT-severing_AAA_ATPase"/>
</dbReference>
<sequence>MSILCPGATNKPQELDDAVLRRLVKRIYVPLPDPNVRRLLLKNQLKGQAFKLSSKCSRVSLYNYLIVVVVYVAQSFYVWHGSQPGTDPWQTMISKD</sequence>
<dbReference type="Gene3D" id="1.10.8.60">
    <property type="match status" value="1"/>
</dbReference>
<protein>
    <submittedName>
        <fullName evidence="3">Mosaic virus helicase domain-binding protein</fullName>
    </submittedName>
</protein>
<gene>
    <name evidence="3" type="ORF">ZEAMMB73_Zm00001d036025</name>
</gene>
<dbReference type="AlphaFoldDB" id="A0A1D6LKD7"/>
<accession>A0A1D6LKD7</accession>
<keyword evidence="2" id="KW-0067">ATP-binding</keyword>
<dbReference type="GO" id="GO:0004386">
    <property type="term" value="F:helicase activity"/>
    <property type="evidence" value="ECO:0007669"/>
    <property type="project" value="UniProtKB-KW"/>
</dbReference>
<dbReference type="PANTHER" id="PTHR23074:SF86">
    <property type="entry name" value="SPASTIN"/>
    <property type="match status" value="1"/>
</dbReference>